<keyword evidence="3" id="KW-1185">Reference proteome</keyword>
<feature type="transmembrane region" description="Helical" evidence="1">
    <location>
        <begin position="6"/>
        <end position="28"/>
    </location>
</feature>
<evidence type="ECO:0000313" key="3">
    <source>
        <dbReference type="Proteomes" id="UP000017834"/>
    </source>
</evidence>
<accession>A0ABN0Q445</accession>
<keyword evidence="1" id="KW-0812">Transmembrane</keyword>
<reference evidence="2 3" key="1">
    <citation type="journal article" date="2014" name="Genome Announc.">
        <title>Draft Genome Sequence of Enterobacter cloacae Strain S611.</title>
        <authorList>
            <person name="Wang D."/>
            <person name="Han C.S."/>
            <person name="Dichosa A.E."/>
            <person name="Gleasner C.D."/>
            <person name="Johnson S.L."/>
            <person name="Daligault H.E."/>
            <person name="Davenport K.W."/>
            <person name="Li P.E."/>
            <person name="Pierson E.A."/>
            <person name="Pierson L.S.III."/>
        </authorList>
    </citation>
    <scope>NUCLEOTIDE SEQUENCE [LARGE SCALE GENOMIC DNA]</scope>
    <source>
        <strain evidence="2 3">S611</strain>
    </source>
</reference>
<keyword evidence="1" id="KW-0472">Membrane</keyword>
<gene>
    <name evidence="2" type="ORF">EDP2_354</name>
</gene>
<dbReference type="EMBL" id="AXOM01000051">
    <property type="protein sequence ID" value="ESS56718.1"/>
    <property type="molecule type" value="Genomic_DNA"/>
</dbReference>
<proteinExistence type="predicted"/>
<comment type="caution">
    <text evidence="2">The sequence shown here is derived from an EMBL/GenBank/DDBJ whole genome shotgun (WGS) entry which is preliminary data.</text>
</comment>
<evidence type="ECO:0000256" key="1">
    <source>
        <dbReference type="SAM" id="Phobius"/>
    </source>
</evidence>
<organism evidence="2 3">
    <name type="scientific">Enterobacter cloacae S611</name>
    <dbReference type="NCBI Taxonomy" id="1399146"/>
    <lineage>
        <taxon>Bacteria</taxon>
        <taxon>Pseudomonadati</taxon>
        <taxon>Pseudomonadota</taxon>
        <taxon>Gammaproteobacteria</taxon>
        <taxon>Enterobacterales</taxon>
        <taxon>Enterobacteriaceae</taxon>
        <taxon>Enterobacter</taxon>
        <taxon>Enterobacter cloacae complex</taxon>
    </lineage>
</organism>
<name>A0ABN0Q445_ENTCL</name>
<sequence>MCKLLSIHSLMLFITLSEIKIFLLLSILNKLSADLSFFFSGLLGHALNV</sequence>
<evidence type="ECO:0000313" key="2">
    <source>
        <dbReference type="EMBL" id="ESS56718.1"/>
    </source>
</evidence>
<protein>
    <submittedName>
        <fullName evidence="2">Uncharacterized protein</fullName>
    </submittedName>
</protein>
<keyword evidence="1" id="KW-1133">Transmembrane helix</keyword>
<dbReference type="Proteomes" id="UP000017834">
    <property type="component" value="Unassembled WGS sequence"/>
</dbReference>